<proteinExistence type="predicted"/>
<keyword evidence="3" id="KW-1185">Reference proteome</keyword>
<evidence type="ECO:0000313" key="3">
    <source>
        <dbReference type="Proteomes" id="UP000321578"/>
    </source>
</evidence>
<evidence type="ECO:0000313" key="2">
    <source>
        <dbReference type="EMBL" id="TXD91029.1"/>
    </source>
</evidence>
<feature type="region of interest" description="Disordered" evidence="1">
    <location>
        <begin position="34"/>
        <end position="64"/>
    </location>
</feature>
<dbReference type="Proteomes" id="UP000321578">
    <property type="component" value="Unassembled WGS sequence"/>
</dbReference>
<dbReference type="RefSeq" id="WP_147084491.1">
    <property type="nucleotide sequence ID" value="NZ_VORM01000027.1"/>
</dbReference>
<gene>
    <name evidence="2" type="ORF">ESY86_00055</name>
</gene>
<accession>A0A5C6ZMH6</accession>
<dbReference type="EMBL" id="VORO01000001">
    <property type="protein sequence ID" value="TXD91029.1"/>
    <property type="molecule type" value="Genomic_DNA"/>
</dbReference>
<comment type="caution">
    <text evidence="2">The sequence shown here is derived from an EMBL/GenBank/DDBJ whole genome shotgun (WGS) entry which is preliminary data.</text>
</comment>
<reference evidence="2 3" key="1">
    <citation type="submission" date="2019-08" db="EMBL/GenBank/DDBJ databases">
        <title>Genomes of Subsaximicrobium wynnwilliamsii strains.</title>
        <authorList>
            <person name="Bowman J.P."/>
        </authorList>
    </citation>
    <scope>NUCLEOTIDE SEQUENCE [LARGE SCALE GENOMIC DNA]</scope>
    <source>
        <strain evidence="2 3">2-80-2</strain>
    </source>
</reference>
<name>A0A5C6ZMH6_9FLAO</name>
<sequence length="64" mass="7064">MLQNKISAKICAICGKQTEACEALKPADFADERRENVESHGMLQTKRLRKSAPSAGNKQKPAKH</sequence>
<evidence type="ECO:0000256" key="1">
    <source>
        <dbReference type="SAM" id="MobiDB-lite"/>
    </source>
</evidence>
<organism evidence="2 3">
    <name type="scientific">Subsaximicrobium wynnwilliamsii</name>
    <dbReference type="NCBI Taxonomy" id="291179"/>
    <lineage>
        <taxon>Bacteria</taxon>
        <taxon>Pseudomonadati</taxon>
        <taxon>Bacteroidota</taxon>
        <taxon>Flavobacteriia</taxon>
        <taxon>Flavobacteriales</taxon>
        <taxon>Flavobacteriaceae</taxon>
        <taxon>Subsaximicrobium</taxon>
    </lineage>
</organism>
<protein>
    <submittedName>
        <fullName evidence="2">Uncharacterized protein</fullName>
    </submittedName>
</protein>
<dbReference type="AlphaFoldDB" id="A0A5C6ZMH6"/>